<dbReference type="Proteomes" id="UP000006671">
    <property type="component" value="Unassembled WGS sequence"/>
</dbReference>
<name>D2VTR3_NAEGR</name>
<dbReference type="InterPro" id="IPR027417">
    <property type="entry name" value="P-loop_NTPase"/>
</dbReference>
<protein>
    <submittedName>
        <fullName evidence="1">Predicted protein</fullName>
    </submittedName>
</protein>
<proteinExistence type="predicted"/>
<sequence length="345" mass="40871">MMIHNVEEKLLELMKIVKMFDEDGEKISKNLQTFVELYVRSNSLPAERPISFVELLLDLWKFRIFAEFYYENMDRFYFNENLELFVDKMRMHREDGILFDPLRIISKETLGFTAAVKKLDNNSITIIENRGTRPDTNLNAKKVLVLTVSLVDCMISVKDESNLLNLTTFTSYPNSKFDSALSFFEDIAKSRALKDFQQNTRVCILFTKADLLMKRLEKFETFPRHEKEECKTIQRNEISNLRNFFMERNVINYVVNEFYEILRKSGMESIEFDYHIINALNEEEVNRAFELIVKPLNQRGVSKHYLSPCLYRPLEYIPIQLYNNLNNQYLTDVVIITNPSRNQSF</sequence>
<dbReference type="Gene3D" id="3.40.50.300">
    <property type="entry name" value="P-loop containing nucleotide triphosphate hydrolases"/>
    <property type="match status" value="1"/>
</dbReference>
<gene>
    <name evidence="1" type="ORF">NAEGRDRAFT_52181</name>
</gene>
<dbReference type="VEuPathDB" id="AmoebaDB:NAEGRDRAFT_52181"/>
<evidence type="ECO:0000313" key="1">
    <source>
        <dbReference type="EMBL" id="EFC39698.1"/>
    </source>
</evidence>
<reference evidence="1 2" key="1">
    <citation type="journal article" date="2010" name="Cell">
        <title>The genome of Naegleria gruberi illuminates early eukaryotic versatility.</title>
        <authorList>
            <person name="Fritz-Laylin L.K."/>
            <person name="Prochnik S.E."/>
            <person name="Ginger M.L."/>
            <person name="Dacks J.B."/>
            <person name="Carpenter M.L."/>
            <person name="Field M.C."/>
            <person name="Kuo A."/>
            <person name="Paredez A."/>
            <person name="Chapman J."/>
            <person name="Pham J."/>
            <person name="Shu S."/>
            <person name="Neupane R."/>
            <person name="Cipriano M."/>
            <person name="Mancuso J."/>
            <person name="Tu H."/>
            <person name="Salamov A."/>
            <person name="Lindquist E."/>
            <person name="Shapiro H."/>
            <person name="Lucas S."/>
            <person name="Grigoriev I.V."/>
            <person name="Cande W.Z."/>
            <person name="Fulton C."/>
            <person name="Rokhsar D.S."/>
            <person name="Dawson S.C."/>
        </authorList>
    </citation>
    <scope>NUCLEOTIDE SEQUENCE [LARGE SCALE GENOMIC DNA]</scope>
    <source>
        <strain evidence="1 2">NEG-M</strain>
    </source>
</reference>
<organism evidence="2">
    <name type="scientific">Naegleria gruberi</name>
    <name type="common">Amoeba</name>
    <dbReference type="NCBI Taxonomy" id="5762"/>
    <lineage>
        <taxon>Eukaryota</taxon>
        <taxon>Discoba</taxon>
        <taxon>Heterolobosea</taxon>
        <taxon>Tetramitia</taxon>
        <taxon>Eutetramitia</taxon>
        <taxon>Vahlkampfiidae</taxon>
        <taxon>Naegleria</taxon>
    </lineage>
</organism>
<dbReference type="InParanoid" id="D2VTR3"/>
<dbReference type="GeneID" id="8854246"/>
<dbReference type="SUPFAM" id="SSF52540">
    <property type="entry name" value="P-loop containing nucleoside triphosphate hydrolases"/>
    <property type="match status" value="1"/>
</dbReference>
<accession>D2VTR3</accession>
<dbReference type="RefSeq" id="XP_002672442.1">
    <property type="nucleotide sequence ID" value="XM_002672396.1"/>
</dbReference>
<dbReference type="KEGG" id="ngr:NAEGRDRAFT_52181"/>
<dbReference type="EMBL" id="GG738897">
    <property type="protein sequence ID" value="EFC39698.1"/>
    <property type="molecule type" value="Genomic_DNA"/>
</dbReference>
<keyword evidence="2" id="KW-1185">Reference proteome</keyword>
<evidence type="ECO:0000313" key="2">
    <source>
        <dbReference type="Proteomes" id="UP000006671"/>
    </source>
</evidence>
<dbReference type="AlphaFoldDB" id="D2VTR3"/>